<gene>
    <name evidence="1" type="ORF">LSINAPIS_LOCUS7571</name>
</gene>
<evidence type="ECO:0000313" key="2">
    <source>
        <dbReference type="Proteomes" id="UP000324832"/>
    </source>
</evidence>
<name>A0A5E4QFV6_9NEOP</name>
<proteinExistence type="predicted"/>
<dbReference type="AlphaFoldDB" id="A0A5E4QFV6"/>
<evidence type="ECO:0008006" key="3">
    <source>
        <dbReference type="Google" id="ProtNLM"/>
    </source>
</evidence>
<sequence length="271" mass="30939">MDGFQTIYKNEFAENWRKNLLEDAKTEVEQCKNVKLLPQSARLTLWQFCTKLCITKDGVPGHACRLVERYLMAQLRNYKKMAETVQRRKFIRKLKEEFLLTLMVAIQLSAKMSCTEKKDDSTLVRFWLLSYGCSFTLTDIREKEFAIIRDLEFRIPLWTGVDTALMLAVEANMTESVMETIALMMDTAEFFRKEIAEKVGETVGTSKENVFIRTIHLAAAAVSAVAELIKENFEDTINTVAKVTAAPVDYVNVIKSILLNIFGDCSGEVLF</sequence>
<reference evidence="1 2" key="1">
    <citation type="submission" date="2017-07" db="EMBL/GenBank/DDBJ databases">
        <authorList>
            <person name="Talla V."/>
            <person name="Backstrom N."/>
        </authorList>
    </citation>
    <scope>NUCLEOTIDE SEQUENCE [LARGE SCALE GENOMIC DNA]</scope>
</reference>
<dbReference type="Proteomes" id="UP000324832">
    <property type="component" value="Unassembled WGS sequence"/>
</dbReference>
<protein>
    <recommendedName>
        <fullName evidence="3">Cyclin N-terminal domain-containing protein</fullName>
    </recommendedName>
</protein>
<organism evidence="1 2">
    <name type="scientific">Leptidea sinapis</name>
    <dbReference type="NCBI Taxonomy" id="189913"/>
    <lineage>
        <taxon>Eukaryota</taxon>
        <taxon>Metazoa</taxon>
        <taxon>Ecdysozoa</taxon>
        <taxon>Arthropoda</taxon>
        <taxon>Hexapoda</taxon>
        <taxon>Insecta</taxon>
        <taxon>Pterygota</taxon>
        <taxon>Neoptera</taxon>
        <taxon>Endopterygota</taxon>
        <taxon>Lepidoptera</taxon>
        <taxon>Glossata</taxon>
        <taxon>Ditrysia</taxon>
        <taxon>Papilionoidea</taxon>
        <taxon>Pieridae</taxon>
        <taxon>Dismorphiinae</taxon>
        <taxon>Leptidea</taxon>
    </lineage>
</organism>
<evidence type="ECO:0000313" key="1">
    <source>
        <dbReference type="EMBL" id="VVC95961.1"/>
    </source>
</evidence>
<keyword evidence="2" id="KW-1185">Reference proteome</keyword>
<dbReference type="EMBL" id="FZQP02002515">
    <property type="protein sequence ID" value="VVC95961.1"/>
    <property type="molecule type" value="Genomic_DNA"/>
</dbReference>
<accession>A0A5E4QFV6</accession>